<dbReference type="KEGG" id="ctp:CTRG_05094"/>
<dbReference type="PANTHER" id="PTHR11188:SF17">
    <property type="entry name" value="FI21816P1"/>
    <property type="match status" value="1"/>
</dbReference>
<dbReference type="GO" id="GO:0070086">
    <property type="term" value="P:ubiquitin-dependent endocytosis"/>
    <property type="evidence" value="ECO:0007669"/>
    <property type="project" value="TreeGrafter"/>
</dbReference>
<dbReference type="InterPro" id="IPR014756">
    <property type="entry name" value="Ig_E-set"/>
</dbReference>
<feature type="domain" description="Arrestin-like N-terminal" evidence="2">
    <location>
        <begin position="5"/>
        <end position="115"/>
    </location>
</feature>
<dbReference type="Proteomes" id="UP000002037">
    <property type="component" value="Unassembled WGS sequence"/>
</dbReference>
<dbReference type="InterPro" id="IPR011021">
    <property type="entry name" value="Arrestin-like_N"/>
</dbReference>
<dbReference type="EMBL" id="GG692401">
    <property type="protein sequence ID" value="EER31364.1"/>
    <property type="molecule type" value="Genomic_DNA"/>
</dbReference>
<dbReference type="CDD" id="cd22952">
    <property type="entry name" value="ART10-like"/>
    <property type="match status" value="1"/>
</dbReference>
<reference evidence="3 4" key="1">
    <citation type="journal article" date="2009" name="Nature">
        <title>Evolution of pathogenicity and sexual reproduction in eight Candida genomes.</title>
        <authorList>
            <person name="Butler G."/>
            <person name="Rasmussen M.D."/>
            <person name="Lin M.F."/>
            <person name="Santos M.A."/>
            <person name="Sakthikumar S."/>
            <person name="Munro C.A."/>
            <person name="Rheinbay E."/>
            <person name="Grabherr M."/>
            <person name="Forche A."/>
            <person name="Reedy J.L."/>
            <person name="Agrafioti I."/>
            <person name="Arnaud M.B."/>
            <person name="Bates S."/>
            <person name="Brown A.J."/>
            <person name="Brunke S."/>
            <person name="Costanzo M.C."/>
            <person name="Fitzpatrick D.A."/>
            <person name="de Groot P.W."/>
            <person name="Harris D."/>
            <person name="Hoyer L.L."/>
            <person name="Hube B."/>
            <person name="Klis F.M."/>
            <person name="Kodira C."/>
            <person name="Lennard N."/>
            <person name="Logue M.E."/>
            <person name="Martin R."/>
            <person name="Neiman A.M."/>
            <person name="Nikolaou E."/>
            <person name="Quail M.A."/>
            <person name="Quinn J."/>
            <person name="Santos M.C."/>
            <person name="Schmitzberger F.F."/>
            <person name="Sherlock G."/>
            <person name="Shah P."/>
            <person name="Silverstein K.A."/>
            <person name="Skrzypek M.S."/>
            <person name="Soll D."/>
            <person name="Staggs R."/>
            <person name="Stansfield I."/>
            <person name="Stumpf M.P."/>
            <person name="Sudbery P.E."/>
            <person name="Srikantha T."/>
            <person name="Zeng Q."/>
            <person name="Berman J."/>
            <person name="Berriman M."/>
            <person name="Heitman J."/>
            <person name="Gow N.A."/>
            <person name="Lorenz M.C."/>
            <person name="Birren B.W."/>
            <person name="Kellis M."/>
            <person name="Cuomo C.A."/>
        </authorList>
    </citation>
    <scope>NUCLEOTIDE SEQUENCE [LARGE SCALE GENOMIC DNA]</scope>
    <source>
        <strain evidence="4">ATCC MYA-3404 / T1</strain>
    </source>
</reference>
<dbReference type="GO" id="GO:0005829">
    <property type="term" value="C:cytosol"/>
    <property type="evidence" value="ECO:0007669"/>
    <property type="project" value="TreeGrafter"/>
</dbReference>
<keyword evidence="4" id="KW-1185">Reference proteome</keyword>
<dbReference type="AlphaFoldDB" id="C5MGA1"/>
<dbReference type="GO" id="GO:0030674">
    <property type="term" value="F:protein-macromolecule adaptor activity"/>
    <property type="evidence" value="ECO:0007669"/>
    <property type="project" value="TreeGrafter"/>
</dbReference>
<evidence type="ECO:0000256" key="1">
    <source>
        <dbReference type="SAM" id="MobiDB-lite"/>
    </source>
</evidence>
<feature type="region of interest" description="Disordered" evidence="1">
    <location>
        <begin position="538"/>
        <end position="590"/>
    </location>
</feature>
<accession>C5MGA1</accession>
<evidence type="ECO:0000259" key="2">
    <source>
        <dbReference type="Pfam" id="PF00339"/>
    </source>
</evidence>
<dbReference type="GeneID" id="8299250"/>
<organism evidence="3 4">
    <name type="scientific">Candida tropicalis (strain ATCC MYA-3404 / T1)</name>
    <name type="common">Yeast</name>
    <dbReference type="NCBI Taxonomy" id="294747"/>
    <lineage>
        <taxon>Eukaryota</taxon>
        <taxon>Fungi</taxon>
        <taxon>Dikarya</taxon>
        <taxon>Ascomycota</taxon>
        <taxon>Saccharomycotina</taxon>
        <taxon>Pichiomycetes</taxon>
        <taxon>Debaryomycetaceae</taxon>
        <taxon>Candida/Lodderomyces clade</taxon>
        <taxon>Candida</taxon>
    </lineage>
</organism>
<dbReference type="STRING" id="294747.C5MGA1"/>
<dbReference type="VEuPathDB" id="FungiDB:CTRG_05094"/>
<dbReference type="Pfam" id="PF00339">
    <property type="entry name" value="Arrestin_N"/>
    <property type="match status" value="1"/>
</dbReference>
<feature type="compositionally biased region" description="Basic and acidic residues" evidence="1">
    <location>
        <begin position="574"/>
        <end position="583"/>
    </location>
</feature>
<protein>
    <recommendedName>
        <fullName evidence="2">Arrestin-like N-terminal domain-containing protein</fullName>
    </recommendedName>
</protein>
<dbReference type="OrthoDB" id="3365616at2759"/>
<name>C5MGA1_CANTT</name>
<dbReference type="PANTHER" id="PTHR11188">
    <property type="entry name" value="ARRESTIN DOMAIN CONTAINING PROTEIN"/>
    <property type="match status" value="1"/>
</dbReference>
<evidence type="ECO:0000313" key="4">
    <source>
        <dbReference type="Proteomes" id="UP000002037"/>
    </source>
</evidence>
<proteinExistence type="predicted"/>
<dbReference type="RefSeq" id="XP_002550796.1">
    <property type="nucleotide sequence ID" value="XM_002550750.1"/>
</dbReference>
<dbReference type="HOGENOM" id="CLU_024073_0_0_1"/>
<sequence>MSDVKIEIERPHTGAFTNNDIIKGTVTLVVTRAISLNWIQVKLEGESTTQLSIPKTNGKKEKEKVIQDVHKILYDSSIVFPPDNIRQVSQAKEFTLAPGNYSYPFQFKIPMNNSCVSRGGITNKIQINKNTLDVMINNGNFNSDFVRHKAQQYYQEFVAGPNGVTQKNPSQSQLPYHITSQLPPSISGMGNFATIKYYVKVTCKRSSIFKVNLRSFEPFTFLPLETDPPSNENEEESYKEVFVRKEVIFKNRIPSIVGVEVPPGAKPQVQRVPSQLAQQILPKKQGFFQRLFSTDSSSNINYSIPQPAPNKQSSTFKYPKITPVDVSFSFEVRFRHPTLLTPSKVAPFKLFLVSPVNPSTYSLSKYGEPEESNGLGVVYLQYIAVNLISTTAVSVVESDSGTSEYHMGTNVQTIPICNNSYPNLKFDLMDGTRNRNSSISSSKGGSGRGVYEVEIPKKLFANCVIPDHVAPSFRTCNIGRSYDLLIKAGFTAEPLQDDGSSTASSKRIKEVELKCSNIKVSSGLLVDNMQQILQRLNESTPPLPDRRYSPHDSIAGDDFTNEIEDNSTLPSYDDVVREEDNQSARRRYQA</sequence>
<dbReference type="GO" id="GO:0031625">
    <property type="term" value="F:ubiquitin protein ligase binding"/>
    <property type="evidence" value="ECO:0007669"/>
    <property type="project" value="TreeGrafter"/>
</dbReference>
<dbReference type="InterPro" id="IPR050357">
    <property type="entry name" value="Arrestin_domain-protein"/>
</dbReference>
<gene>
    <name evidence="3" type="ORF">CTRG_05094</name>
</gene>
<dbReference type="eggNOG" id="ENOG502QWIY">
    <property type="taxonomic scope" value="Eukaryota"/>
</dbReference>
<dbReference type="InterPro" id="IPR014752">
    <property type="entry name" value="Arrestin-like_C"/>
</dbReference>
<dbReference type="GO" id="GO:0005886">
    <property type="term" value="C:plasma membrane"/>
    <property type="evidence" value="ECO:0007669"/>
    <property type="project" value="TreeGrafter"/>
</dbReference>
<dbReference type="SUPFAM" id="SSF81296">
    <property type="entry name" value="E set domains"/>
    <property type="match status" value="1"/>
</dbReference>
<evidence type="ECO:0000313" key="3">
    <source>
        <dbReference type="EMBL" id="EER31364.1"/>
    </source>
</evidence>
<dbReference type="Gene3D" id="2.60.40.640">
    <property type="match status" value="1"/>
</dbReference>